<evidence type="ECO:0000313" key="1">
    <source>
        <dbReference type="EMBL" id="VTZ52676.1"/>
    </source>
</evidence>
<protein>
    <submittedName>
        <fullName evidence="1">Uncharacterized protein</fullName>
    </submittedName>
</protein>
<dbReference type="EMBL" id="CABFMQ020000153">
    <property type="protein sequence ID" value="VTZ52676.1"/>
    <property type="molecule type" value="Genomic_DNA"/>
</dbReference>
<evidence type="ECO:0000313" key="2">
    <source>
        <dbReference type="Proteomes" id="UP000485880"/>
    </source>
</evidence>
<sequence>MSRPCSVCTHPRRAEIDRALVKEVAERTLAKDFGLSRSAINRHKTTCAGLAKVGTKQVREARHEISRGTVALALLPSPEQLAEMYAALGQRIDAIVEAAAKQNSLTVALNGLGQLRQTWDSVSRLAGHTQPQPTQVNVNVAISAETIAANLVEALGNGRSGGIKQIEAIVCEPESPD</sequence>
<accession>A0A8B6MDF6</accession>
<reference evidence="1 2" key="1">
    <citation type="submission" date="2019-05" db="EMBL/GenBank/DDBJ databases">
        <authorList>
            <person name="Farhan Ul Haque M."/>
        </authorList>
    </citation>
    <scope>NUCLEOTIDE SEQUENCE [LARGE SCALE GENOMIC DNA]</scope>
    <source>
        <strain evidence="1">2</strain>
    </source>
</reference>
<dbReference type="Proteomes" id="UP000485880">
    <property type="component" value="Unassembled WGS sequence"/>
</dbReference>
<keyword evidence="2" id="KW-1185">Reference proteome</keyword>
<gene>
    <name evidence="1" type="ORF">MPC4_90151</name>
</gene>
<name>A0A8B6MDF6_METTU</name>
<organism evidence="1 2">
    <name type="scientific">Methylocella tundrae</name>
    <dbReference type="NCBI Taxonomy" id="227605"/>
    <lineage>
        <taxon>Bacteria</taxon>
        <taxon>Pseudomonadati</taxon>
        <taxon>Pseudomonadota</taxon>
        <taxon>Alphaproteobacteria</taxon>
        <taxon>Hyphomicrobiales</taxon>
        <taxon>Beijerinckiaceae</taxon>
        <taxon>Methylocella</taxon>
    </lineage>
</organism>
<dbReference type="AlphaFoldDB" id="A0A8B6MDF6"/>
<comment type="caution">
    <text evidence="1">The sequence shown here is derived from an EMBL/GenBank/DDBJ whole genome shotgun (WGS) entry which is preliminary data.</text>
</comment>
<proteinExistence type="predicted"/>